<dbReference type="KEGG" id="cgt:cgR_6041"/>
<dbReference type="Proteomes" id="UP000006698">
    <property type="component" value="Chromosome"/>
</dbReference>
<organism evidence="1">
    <name type="scientific">Corynebacterium glutamicum (strain R)</name>
    <dbReference type="NCBI Taxonomy" id="340322"/>
    <lineage>
        <taxon>Bacteria</taxon>
        <taxon>Bacillati</taxon>
        <taxon>Actinomycetota</taxon>
        <taxon>Actinomycetes</taxon>
        <taxon>Mycobacteriales</taxon>
        <taxon>Corynebacteriaceae</taxon>
        <taxon>Corynebacterium</taxon>
    </lineage>
</organism>
<protein>
    <submittedName>
        <fullName evidence="1">Uncharacterized protein</fullName>
    </submittedName>
</protein>
<gene>
    <name evidence="1" type="ordered locus">cgR_6041</name>
</gene>
<sequence>MHGGVSLFSAHAEVFPVRDWLTRVGNSLLRTRGGISNIIEARTWRTDSSPHTRRYFLWTCGNRMDLALFSAHAEVFPIYDRRIARLNALLRTRGGISAKEGFLRDPTGSSPHTRRYFHSPPGVLLHLRLFSAHAEVFPAYAIPCFLPDALLRTRGGISPSGGQAKFLETSSPHTRRYFLTPILRVSRPKLFSAHAEVFHKGSCMLGTGPSLLRTRGGISPA</sequence>
<proteinExistence type="predicted"/>
<accession>A0AB72VF06</accession>
<reference evidence="1" key="1">
    <citation type="journal article" date="2007" name="Microbiology">
        <title>Comparative analysis of the Corynebacterium glutamicum group and complete genome sequence of strain R.</title>
        <authorList>
            <person name="Yukawa H."/>
            <person name="Omumasaba C.A."/>
            <person name="Nonaka H."/>
            <person name="Kos P."/>
            <person name="Okai N."/>
            <person name="Suzuki N."/>
            <person name="Suda M."/>
            <person name="Tsuge Y."/>
            <person name="Watanabe J."/>
            <person name="Ikeda Y."/>
            <person name="Vertes A.A."/>
            <person name="Inui M."/>
        </authorList>
    </citation>
    <scope>NUCLEOTIDE SEQUENCE</scope>
    <source>
        <strain evidence="1">R</strain>
    </source>
</reference>
<dbReference type="EMBL" id="AP009044">
    <property type="protein sequence ID" value="BAQ21103.1"/>
    <property type="molecule type" value="Genomic_DNA"/>
</dbReference>
<dbReference type="AlphaFoldDB" id="A0AB72VF06"/>
<evidence type="ECO:0000313" key="1">
    <source>
        <dbReference type="EMBL" id="BAQ21103.1"/>
    </source>
</evidence>
<name>A0AB72VF06_CORGB</name>